<organism evidence="1 2">
    <name type="scientific">Funneliformis mosseae</name>
    <name type="common">Endomycorrhizal fungus</name>
    <name type="synonym">Glomus mosseae</name>
    <dbReference type="NCBI Taxonomy" id="27381"/>
    <lineage>
        <taxon>Eukaryota</taxon>
        <taxon>Fungi</taxon>
        <taxon>Fungi incertae sedis</taxon>
        <taxon>Mucoromycota</taxon>
        <taxon>Glomeromycotina</taxon>
        <taxon>Glomeromycetes</taxon>
        <taxon>Glomerales</taxon>
        <taxon>Glomeraceae</taxon>
        <taxon>Funneliformis</taxon>
    </lineage>
</organism>
<dbReference type="Proteomes" id="UP000789375">
    <property type="component" value="Unassembled WGS sequence"/>
</dbReference>
<dbReference type="EMBL" id="CAJVPP010001626">
    <property type="protein sequence ID" value="CAG8565442.1"/>
    <property type="molecule type" value="Genomic_DNA"/>
</dbReference>
<reference evidence="1" key="1">
    <citation type="submission" date="2021-06" db="EMBL/GenBank/DDBJ databases">
        <authorList>
            <person name="Kallberg Y."/>
            <person name="Tangrot J."/>
            <person name="Rosling A."/>
        </authorList>
    </citation>
    <scope>NUCLEOTIDE SEQUENCE</scope>
    <source>
        <strain evidence="1">87-6 pot B 2015</strain>
    </source>
</reference>
<evidence type="ECO:0000313" key="1">
    <source>
        <dbReference type="EMBL" id="CAG8565442.1"/>
    </source>
</evidence>
<gene>
    <name evidence="1" type="ORF">FMOSSE_LOCUS7177</name>
</gene>
<name>A0A9N9BEQ8_FUNMO</name>
<evidence type="ECO:0000313" key="2">
    <source>
        <dbReference type="Proteomes" id="UP000789375"/>
    </source>
</evidence>
<proteinExistence type="predicted"/>
<keyword evidence="2" id="KW-1185">Reference proteome</keyword>
<comment type="caution">
    <text evidence="1">The sequence shown here is derived from an EMBL/GenBank/DDBJ whole genome shotgun (WGS) entry which is preliminary data.</text>
</comment>
<dbReference type="AlphaFoldDB" id="A0A9N9BEQ8"/>
<accession>A0A9N9BEQ8</accession>
<sequence>MKVNPLPLDKEKDKEVLQSETTLVVTAEQNDYPEKSPQTKVFDITDLIFDRFDSFSGVALAKHPED</sequence>
<protein>
    <submittedName>
        <fullName evidence="1">10192_t:CDS:1</fullName>
    </submittedName>
</protein>